<dbReference type="InterPro" id="IPR021858">
    <property type="entry name" value="Fun_TF"/>
</dbReference>
<accession>A0AAF0Y8L6</accession>
<dbReference type="GO" id="GO:0000981">
    <property type="term" value="F:DNA-binding transcription factor activity, RNA polymerase II-specific"/>
    <property type="evidence" value="ECO:0007669"/>
    <property type="project" value="InterPro"/>
</dbReference>
<dbReference type="PROSITE" id="PS00463">
    <property type="entry name" value="ZN2_CY6_FUNGAL_1"/>
    <property type="match status" value="1"/>
</dbReference>
<organism evidence="5 6">
    <name type="scientific">Vanrija pseudolonga</name>
    <dbReference type="NCBI Taxonomy" id="143232"/>
    <lineage>
        <taxon>Eukaryota</taxon>
        <taxon>Fungi</taxon>
        <taxon>Dikarya</taxon>
        <taxon>Basidiomycota</taxon>
        <taxon>Agaricomycotina</taxon>
        <taxon>Tremellomycetes</taxon>
        <taxon>Trichosporonales</taxon>
        <taxon>Trichosporonaceae</taxon>
        <taxon>Vanrija</taxon>
    </lineage>
</organism>
<feature type="compositionally biased region" description="Basic and acidic residues" evidence="3">
    <location>
        <begin position="1"/>
        <end position="11"/>
    </location>
</feature>
<dbReference type="InterPro" id="IPR001138">
    <property type="entry name" value="Zn2Cys6_DnaBD"/>
</dbReference>
<dbReference type="CDD" id="cd00067">
    <property type="entry name" value="GAL4"/>
    <property type="match status" value="1"/>
</dbReference>
<name>A0AAF0Y8L6_9TREE</name>
<dbReference type="PANTHER" id="PTHR37534">
    <property type="entry name" value="TRANSCRIPTIONAL ACTIVATOR PROTEIN UGA3"/>
    <property type="match status" value="1"/>
</dbReference>
<evidence type="ECO:0000313" key="6">
    <source>
        <dbReference type="Proteomes" id="UP000827549"/>
    </source>
</evidence>
<sequence>MDQHMRAEGRADAAASRPEPGAKQTRTKSGCLTCRVRKKRCDEARPVCATCTRLGIDCLGYEGASKPAWMKKREMIADVSRRVKKAVSDTRTAKMNLHWSAKAAERARQMERRIGGAEGGAVVSSSSPVQPENPLSSNDVNAAADFDSRPPSGSGHVDLIQDLADLLPNPMDIGGDPDVTSIDISSIPTQLVPAAASPGAESDLDQDLISLLGLDPTSLVLTLHPTASYFPLLSQPSSTYPTPTPTHSPDMRYFDHYLKVILPYQYPFDRQTMVDLIAPLAFTNSVVFASVTSMAALHMGSKRQRRRPGASHHLPMPDTDVEFAETSLRHNVNQLKTMPLTRFDTHEMIVATMAVTSFHLFDGGNRKGWRESVDLCRRCLASTLRGQGLFSPPDTSGLMSRLGHLLNPLIWTDILTSVTEGVASKFLPLYRTLLLDGHTEAVKGRLLKETVMGCDSTTRLALAETIALSEWKQEAQRMGQLSLRSLLTHASGIERLLEERHWRESHLMAATDLGGQQRNAMSDVFYQAARVLLATVVNGCFPDVLEVATTVRDTMAALTAVDTIGVEGADRALVFPIVIAASHASSLPQRQFFLDRFTRLGDEAQFGNTQSALRLVNEIWRQRDGGAPGTEVCWRTVMFELDDEGLLLI</sequence>
<reference evidence="5" key="1">
    <citation type="submission" date="2023-10" db="EMBL/GenBank/DDBJ databases">
        <authorList>
            <person name="Noh H."/>
        </authorList>
    </citation>
    <scope>NUCLEOTIDE SEQUENCE</scope>
    <source>
        <strain evidence="5">DUCC4014</strain>
    </source>
</reference>
<feature type="domain" description="Zn(2)-C6 fungal-type" evidence="4">
    <location>
        <begin position="30"/>
        <end position="58"/>
    </location>
</feature>
<dbReference type="SMART" id="SM00066">
    <property type="entry name" value="GAL4"/>
    <property type="match status" value="1"/>
</dbReference>
<comment type="subcellular location">
    <subcellularLocation>
        <location evidence="1">Nucleus</location>
    </subcellularLocation>
</comment>
<evidence type="ECO:0000259" key="4">
    <source>
        <dbReference type="PROSITE" id="PS00463"/>
    </source>
</evidence>
<evidence type="ECO:0000256" key="3">
    <source>
        <dbReference type="SAM" id="MobiDB-lite"/>
    </source>
</evidence>
<dbReference type="Pfam" id="PF00172">
    <property type="entry name" value="Zn_clus"/>
    <property type="match status" value="1"/>
</dbReference>
<dbReference type="RefSeq" id="XP_062626021.1">
    <property type="nucleotide sequence ID" value="XM_062770037.1"/>
</dbReference>
<evidence type="ECO:0000256" key="2">
    <source>
        <dbReference type="ARBA" id="ARBA00023242"/>
    </source>
</evidence>
<evidence type="ECO:0000313" key="5">
    <source>
        <dbReference type="EMBL" id="WOO79989.1"/>
    </source>
</evidence>
<dbReference type="InterPro" id="IPR036864">
    <property type="entry name" value="Zn2-C6_fun-type_DNA-bd_sf"/>
</dbReference>
<dbReference type="Pfam" id="PF11951">
    <property type="entry name" value="Fungal_trans_2"/>
    <property type="match status" value="1"/>
</dbReference>
<keyword evidence="6" id="KW-1185">Reference proteome</keyword>
<dbReference type="EMBL" id="CP086715">
    <property type="protein sequence ID" value="WOO79989.1"/>
    <property type="molecule type" value="Genomic_DNA"/>
</dbReference>
<feature type="compositionally biased region" description="Polar residues" evidence="3">
    <location>
        <begin position="128"/>
        <end position="140"/>
    </location>
</feature>
<dbReference type="GeneID" id="87806747"/>
<dbReference type="SUPFAM" id="SSF57701">
    <property type="entry name" value="Zn2/Cys6 DNA-binding domain"/>
    <property type="match status" value="1"/>
</dbReference>
<dbReference type="PANTHER" id="PTHR37534:SF20">
    <property type="entry name" value="PRO1A C6 ZINK-FINGER PROTEIN"/>
    <property type="match status" value="1"/>
</dbReference>
<evidence type="ECO:0000256" key="1">
    <source>
        <dbReference type="ARBA" id="ARBA00004123"/>
    </source>
</evidence>
<gene>
    <name evidence="5" type="primary">nosA</name>
    <name evidence="5" type="ORF">LOC62_02G003505</name>
</gene>
<keyword evidence="2" id="KW-0539">Nucleus</keyword>
<dbReference type="AlphaFoldDB" id="A0AAF0Y8L6"/>
<feature type="region of interest" description="Disordered" evidence="3">
    <location>
        <begin position="116"/>
        <end position="157"/>
    </location>
</feature>
<dbReference type="GO" id="GO:0005634">
    <property type="term" value="C:nucleus"/>
    <property type="evidence" value="ECO:0007669"/>
    <property type="project" value="UniProtKB-SubCell"/>
</dbReference>
<dbReference type="Proteomes" id="UP000827549">
    <property type="component" value="Chromosome 2"/>
</dbReference>
<proteinExistence type="predicted"/>
<dbReference type="Gene3D" id="4.10.240.10">
    <property type="entry name" value="Zn(2)-C6 fungal-type DNA-binding domain"/>
    <property type="match status" value="1"/>
</dbReference>
<protein>
    <submittedName>
        <fullName evidence="5">C6 finger domain transcription factor nosA</fullName>
    </submittedName>
</protein>
<feature type="region of interest" description="Disordered" evidence="3">
    <location>
        <begin position="1"/>
        <end position="28"/>
    </location>
</feature>
<dbReference type="GO" id="GO:0008270">
    <property type="term" value="F:zinc ion binding"/>
    <property type="evidence" value="ECO:0007669"/>
    <property type="project" value="InterPro"/>
</dbReference>